<name>A0A542DYZ2_9MICO</name>
<dbReference type="Proteomes" id="UP000317893">
    <property type="component" value="Unassembled WGS sequence"/>
</dbReference>
<keyword evidence="2" id="KW-0812">Transmembrane</keyword>
<accession>A0A542DYZ2</accession>
<gene>
    <name evidence="4" type="ORF">FB458_1398</name>
</gene>
<feature type="region of interest" description="Disordered" evidence="1">
    <location>
        <begin position="421"/>
        <end position="464"/>
    </location>
</feature>
<keyword evidence="5" id="KW-1185">Reference proteome</keyword>
<dbReference type="InterPro" id="IPR015655">
    <property type="entry name" value="PP2C"/>
</dbReference>
<evidence type="ECO:0000259" key="3">
    <source>
        <dbReference type="PROSITE" id="PS51746"/>
    </source>
</evidence>
<dbReference type="Gene3D" id="3.60.40.10">
    <property type="entry name" value="PPM-type phosphatase domain"/>
    <property type="match status" value="1"/>
</dbReference>
<dbReference type="SMART" id="SM00332">
    <property type="entry name" value="PP2Cc"/>
    <property type="match status" value="1"/>
</dbReference>
<dbReference type="CDD" id="cd00143">
    <property type="entry name" value="PP2Cc"/>
    <property type="match status" value="1"/>
</dbReference>
<protein>
    <submittedName>
        <fullName evidence="4">Protein phosphatase</fullName>
    </submittedName>
</protein>
<feature type="domain" description="PPM-type phosphatase" evidence="3">
    <location>
        <begin position="6"/>
        <end position="239"/>
    </location>
</feature>
<evidence type="ECO:0000256" key="2">
    <source>
        <dbReference type="SAM" id="Phobius"/>
    </source>
</evidence>
<organism evidence="4 5">
    <name type="scientific">Lapillicoccus jejuensis</name>
    <dbReference type="NCBI Taxonomy" id="402171"/>
    <lineage>
        <taxon>Bacteria</taxon>
        <taxon>Bacillati</taxon>
        <taxon>Actinomycetota</taxon>
        <taxon>Actinomycetes</taxon>
        <taxon>Micrococcales</taxon>
        <taxon>Intrasporangiaceae</taxon>
        <taxon>Lapillicoccus</taxon>
    </lineage>
</organism>
<sequence>MALALRYAARSDLGLGPKSRNEDSGYAGPHLLVLADGMGGHAAGDVASSMIVGHLAPLDGESIRADAAMPRLETAIREANAQLRSAMREDPDLAGMGSTAIAMLRSGNKLVMAHIGDSRAFLLREGVLTQITKDHSFVQQLLDDERITPEEAVDHPQRSLVTRVMTGQPEDEPDLSVRELKPGDRYLLCSDGLSDFVRGEVVQEILTEARTAEEAAERCIAVALKAHARDNVTVVVADVVDLDTTSAPTTVPQVVGAAAERDREGRRTRALRVSPAEKAAALTRTATRGEDADDAEDDGPRLAETSRGQRARWRALAVGLVVLVALAGAGWAGWTWTQRQLFIGPDDGYVAVYRGVSQDLGPLHLSHVAQRSDIALTDLPVHIRDLVVGRIVVADEAEATSRLGVLQAAATSCRLQAATGVPCGGLPTTTPSATPSTSTSSATRTATASPSVSATTPTPARTTP</sequence>
<evidence type="ECO:0000256" key="1">
    <source>
        <dbReference type="SAM" id="MobiDB-lite"/>
    </source>
</evidence>
<keyword evidence="2" id="KW-0472">Membrane</keyword>
<dbReference type="EMBL" id="VFMN01000001">
    <property type="protein sequence ID" value="TQJ08312.1"/>
    <property type="molecule type" value="Genomic_DNA"/>
</dbReference>
<evidence type="ECO:0000313" key="4">
    <source>
        <dbReference type="EMBL" id="TQJ08312.1"/>
    </source>
</evidence>
<dbReference type="PROSITE" id="PS51746">
    <property type="entry name" value="PPM_2"/>
    <property type="match status" value="1"/>
</dbReference>
<dbReference type="GO" id="GO:0004722">
    <property type="term" value="F:protein serine/threonine phosphatase activity"/>
    <property type="evidence" value="ECO:0007669"/>
    <property type="project" value="InterPro"/>
</dbReference>
<evidence type="ECO:0000313" key="5">
    <source>
        <dbReference type="Proteomes" id="UP000317893"/>
    </source>
</evidence>
<keyword evidence="2" id="KW-1133">Transmembrane helix</keyword>
<proteinExistence type="predicted"/>
<dbReference type="InterPro" id="IPR001932">
    <property type="entry name" value="PPM-type_phosphatase-like_dom"/>
</dbReference>
<dbReference type="OrthoDB" id="9801841at2"/>
<dbReference type="RefSeq" id="WP_141847844.1">
    <property type="nucleotide sequence ID" value="NZ_BAAAPR010000004.1"/>
</dbReference>
<reference evidence="4 5" key="1">
    <citation type="submission" date="2019-06" db="EMBL/GenBank/DDBJ databases">
        <title>Sequencing the genomes of 1000 actinobacteria strains.</title>
        <authorList>
            <person name="Klenk H.-P."/>
        </authorList>
    </citation>
    <scope>NUCLEOTIDE SEQUENCE [LARGE SCALE GENOMIC DNA]</scope>
    <source>
        <strain evidence="4 5">DSM 18607</strain>
    </source>
</reference>
<dbReference type="SMART" id="SM00331">
    <property type="entry name" value="PP2C_SIG"/>
    <property type="match status" value="1"/>
</dbReference>
<feature type="transmembrane region" description="Helical" evidence="2">
    <location>
        <begin position="315"/>
        <end position="336"/>
    </location>
</feature>
<dbReference type="SUPFAM" id="SSF81606">
    <property type="entry name" value="PP2C-like"/>
    <property type="match status" value="1"/>
</dbReference>
<feature type="compositionally biased region" description="Low complexity" evidence="1">
    <location>
        <begin position="427"/>
        <end position="464"/>
    </location>
</feature>
<dbReference type="Pfam" id="PF13672">
    <property type="entry name" value="PP2C_2"/>
    <property type="match status" value="1"/>
</dbReference>
<dbReference type="InterPro" id="IPR036457">
    <property type="entry name" value="PPM-type-like_dom_sf"/>
</dbReference>
<dbReference type="PANTHER" id="PTHR47992">
    <property type="entry name" value="PROTEIN PHOSPHATASE"/>
    <property type="match status" value="1"/>
</dbReference>
<dbReference type="AlphaFoldDB" id="A0A542DYZ2"/>
<comment type="caution">
    <text evidence="4">The sequence shown here is derived from an EMBL/GenBank/DDBJ whole genome shotgun (WGS) entry which is preliminary data.</text>
</comment>
<feature type="region of interest" description="Disordered" evidence="1">
    <location>
        <begin position="278"/>
        <end position="306"/>
    </location>
</feature>